<accession>A0AAP2RCP9</accession>
<dbReference type="SUPFAM" id="SSF48239">
    <property type="entry name" value="Terpenoid cyclases/Protein prenyltransferases"/>
    <property type="match status" value="1"/>
</dbReference>
<dbReference type="Gene3D" id="1.50.10.20">
    <property type="match status" value="1"/>
</dbReference>
<protein>
    <submittedName>
        <fullName evidence="1">Nitrogen fixation protein NifH</fullName>
    </submittedName>
</protein>
<evidence type="ECO:0000313" key="1">
    <source>
        <dbReference type="EMBL" id="MCD1293650.1"/>
    </source>
</evidence>
<dbReference type="EMBL" id="PGCK01000001">
    <property type="protein sequence ID" value="MCD1293650.1"/>
    <property type="molecule type" value="Genomic_DNA"/>
</dbReference>
<dbReference type="RefSeq" id="WP_230739743.1">
    <property type="nucleotide sequence ID" value="NZ_PGCK01000001.1"/>
</dbReference>
<reference evidence="1 2" key="1">
    <citation type="submission" date="2017-11" db="EMBL/GenBank/DDBJ databases">
        <title>Isolation and Characterization of Family Methanocellaceae Species from Potential Methane Hydrate Area Offshore Southwestern Taiwan.</title>
        <authorList>
            <person name="Zhang W.-L."/>
            <person name="Chen W.-C."/>
            <person name="Lai M.-C."/>
            <person name="Chen S.-C."/>
        </authorList>
    </citation>
    <scope>NUCLEOTIDE SEQUENCE [LARGE SCALE GENOMIC DNA]</scope>
    <source>
        <strain evidence="1 2">CWC-04</strain>
    </source>
</reference>
<evidence type="ECO:0000313" key="2">
    <source>
        <dbReference type="Proteomes" id="UP001320159"/>
    </source>
</evidence>
<dbReference type="AlphaFoldDB" id="A0AAP2RCP9"/>
<name>A0AAP2RCP9_9EURY</name>
<proteinExistence type="predicted"/>
<dbReference type="Proteomes" id="UP001320159">
    <property type="component" value="Unassembled WGS sequence"/>
</dbReference>
<organism evidence="1 2">
    <name type="scientific">Methanooceanicella nereidis</name>
    <dbReference type="NCBI Taxonomy" id="2052831"/>
    <lineage>
        <taxon>Archaea</taxon>
        <taxon>Methanobacteriati</taxon>
        <taxon>Methanobacteriota</taxon>
        <taxon>Stenosarchaea group</taxon>
        <taxon>Methanomicrobia</taxon>
        <taxon>Methanocellales</taxon>
        <taxon>Methanocellaceae</taxon>
        <taxon>Methanooceanicella</taxon>
    </lineage>
</organism>
<gene>
    <name evidence="1" type="ORF">CUJ83_01405</name>
</gene>
<sequence>MSHWSAVLNESPVEWLLEADDPSVRYFTLRDILDRPEKDAEVRDAKARIMDTGVIPKILSKQEKGGYWGVPGDFYMRSKYKGTVWQFIVLAGLGADGKDERIKNACEFILSRSQDPESGGFSYISGKSGAGDRDRILPCLTGNMVWGLIRFGYLSDSRVKRGIGWITKYQRFDDGENRPPEGWPYDRFEICWGKHTCHMGVIKSLKALSEIPEDKRTKAANKTIENAAEYLLMHHIFKKSHDIKEISKPDWLRFGFPLMWNTDVLEISGILAGLGYKDERMQEAIDLIVSKQDEHGRWSLENTFNGRFLVNIERKNKPGKWVTLNAIRVLKAFYGLSFN</sequence>
<dbReference type="InterPro" id="IPR008930">
    <property type="entry name" value="Terpenoid_cyclase/PrenylTrfase"/>
</dbReference>
<comment type="caution">
    <text evidence="1">The sequence shown here is derived from an EMBL/GenBank/DDBJ whole genome shotgun (WGS) entry which is preliminary data.</text>
</comment>
<keyword evidence="2" id="KW-1185">Reference proteome</keyword>